<dbReference type="Proteomes" id="UP000430120">
    <property type="component" value="Unassembled WGS sequence"/>
</dbReference>
<dbReference type="InterPro" id="IPR013430">
    <property type="entry name" value="Toxin_antidote_HigA"/>
</dbReference>
<dbReference type="Gene3D" id="1.10.260.40">
    <property type="entry name" value="lambda repressor-like DNA-binding domains"/>
    <property type="match status" value="1"/>
</dbReference>
<feature type="region of interest" description="Disordered" evidence="2">
    <location>
        <begin position="1"/>
        <end position="23"/>
    </location>
</feature>
<dbReference type="InterPro" id="IPR001387">
    <property type="entry name" value="Cro/C1-type_HTH"/>
</dbReference>
<dbReference type="SMART" id="SM00530">
    <property type="entry name" value="HTH_XRE"/>
    <property type="match status" value="1"/>
</dbReference>
<dbReference type="InterPro" id="IPR010982">
    <property type="entry name" value="Lambda_DNA-bd_dom_sf"/>
</dbReference>
<keyword evidence="1" id="KW-0238">DNA-binding</keyword>
<protein>
    <submittedName>
        <fullName evidence="4">HigA family addiction module antidote protein</fullName>
    </submittedName>
</protein>
<feature type="compositionally biased region" description="Pro residues" evidence="2">
    <location>
        <begin position="7"/>
        <end position="17"/>
    </location>
</feature>
<reference evidence="4 5" key="1">
    <citation type="submission" date="2019-09" db="EMBL/GenBank/DDBJ databases">
        <title>Draft genome sequences of 48 bacterial type strains from the CCUG.</title>
        <authorList>
            <person name="Tunovic T."/>
            <person name="Pineiro-Iglesias B."/>
            <person name="Unosson C."/>
            <person name="Inganas E."/>
            <person name="Ohlen M."/>
            <person name="Cardew S."/>
            <person name="Jensie-Markopoulos S."/>
            <person name="Salva-Serra F."/>
            <person name="Jaen-Luchoro D."/>
            <person name="Karlsson R."/>
            <person name="Svensson-Stadler L."/>
            <person name="Chun J."/>
            <person name="Moore E."/>
        </authorList>
    </citation>
    <scope>NUCLEOTIDE SEQUENCE [LARGE SCALE GENOMIC DNA]</scope>
    <source>
        <strain evidence="4 5">CCUG 30977</strain>
    </source>
</reference>
<feature type="domain" description="HTH cro/C1-type" evidence="3">
    <location>
        <begin position="38"/>
        <end position="86"/>
    </location>
</feature>
<gene>
    <name evidence="4" type="ORF">F7Q92_20090</name>
</gene>
<accession>A0A643F6N3</accession>
<dbReference type="SUPFAM" id="SSF47413">
    <property type="entry name" value="lambda repressor-like DNA-binding domains"/>
    <property type="match status" value="1"/>
</dbReference>
<dbReference type="EMBL" id="VZPB01000082">
    <property type="protein sequence ID" value="KAB0573998.1"/>
    <property type="molecule type" value="Genomic_DNA"/>
</dbReference>
<keyword evidence="5" id="KW-1185">Reference proteome</keyword>
<dbReference type="OrthoDB" id="5297543at2"/>
<dbReference type="PROSITE" id="PS50943">
    <property type="entry name" value="HTH_CROC1"/>
    <property type="match status" value="1"/>
</dbReference>
<evidence type="ECO:0000256" key="2">
    <source>
        <dbReference type="SAM" id="MobiDB-lite"/>
    </source>
</evidence>
<sequence length="117" mass="12818">MTRPVRPSSPPPAPPAGVPLRAPQHPGRFLERHYLVPLGLSQSETARRLGISRRRLHELVQGQRAMTPDTAIRCALAFGLPAATWLALQADWDSYHAWKQLRHAALPSRAPAPALAA</sequence>
<dbReference type="Pfam" id="PF01381">
    <property type="entry name" value="HTH_3"/>
    <property type="match status" value="1"/>
</dbReference>
<dbReference type="PANTHER" id="PTHR36924">
    <property type="entry name" value="ANTITOXIN HIGA-1"/>
    <property type="match status" value="1"/>
</dbReference>
<proteinExistence type="predicted"/>
<dbReference type="RefSeq" id="WP_151125850.1">
    <property type="nucleotide sequence ID" value="NZ_CP088081.1"/>
</dbReference>
<dbReference type="CDD" id="cd00093">
    <property type="entry name" value="HTH_XRE"/>
    <property type="match status" value="1"/>
</dbReference>
<evidence type="ECO:0000313" key="4">
    <source>
        <dbReference type="EMBL" id="KAB0573998.1"/>
    </source>
</evidence>
<evidence type="ECO:0000256" key="1">
    <source>
        <dbReference type="ARBA" id="ARBA00023125"/>
    </source>
</evidence>
<evidence type="ECO:0000259" key="3">
    <source>
        <dbReference type="PROSITE" id="PS50943"/>
    </source>
</evidence>
<dbReference type="AlphaFoldDB" id="A0A643F6N3"/>
<evidence type="ECO:0000313" key="5">
    <source>
        <dbReference type="Proteomes" id="UP000430120"/>
    </source>
</evidence>
<dbReference type="NCBIfam" id="TIGR02607">
    <property type="entry name" value="antidote_HigA"/>
    <property type="match status" value="1"/>
</dbReference>
<dbReference type="GO" id="GO:0003677">
    <property type="term" value="F:DNA binding"/>
    <property type="evidence" value="ECO:0007669"/>
    <property type="project" value="UniProtKB-KW"/>
</dbReference>
<comment type="caution">
    <text evidence="4">The sequence shown here is derived from an EMBL/GenBank/DDBJ whole genome shotgun (WGS) entry which is preliminary data.</text>
</comment>
<organism evidence="4 5">
    <name type="scientific">Ideonella dechloratans</name>
    <dbReference type="NCBI Taxonomy" id="36863"/>
    <lineage>
        <taxon>Bacteria</taxon>
        <taxon>Pseudomonadati</taxon>
        <taxon>Pseudomonadota</taxon>
        <taxon>Betaproteobacteria</taxon>
        <taxon>Burkholderiales</taxon>
        <taxon>Sphaerotilaceae</taxon>
        <taxon>Ideonella</taxon>
    </lineage>
</organism>
<name>A0A643F6N3_IDEDE</name>
<dbReference type="PANTHER" id="PTHR36924:SF1">
    <property type="entry name" value="ANTITOXIN HIGA-1"/>
    <property type="match status" value="1"/>
</dbReference>